<feature type="compositionally biased region" description="Basic and acidic residues" evidence="1">
    <location>
        <begin position="25"/>
        <end position="36"/>
    </location>
</feature>
<evidence type="ECO:0000313" key="5">
    <source>
        <dbReference type="Proteomes" id="UP000749559"/>
    </source>
</evidence>
<dbReference type="InterPro" id="IPR012340">
    <property type="entry name" value="NA-bd_OB-fold"/>
</dbReference>
<accession>A0A8S4NG49</accession>
<dbReference type="AlphaFoldDB" id="A0A8S4NG49"/>
<dbReference type="Pfam" id="PF14950">
    <property type="entry name" value="DUF4502"/>
    <property type="match status" value="1"/>
</dbReference>
<dbReference type="Gene3D" id="2.40.50.140">
    <property type="entry name" value="Nucleic acid-binding proteins"/>
    <property type="match status" value="1"/>
</dbReference>
<dbReference type="OrthoDB" id="1914453at2759"/>
<keyword evidence="5" id="KW-1185">Reference proteome</keyword>
<dbReference type="InterPro" id="IPR028026">
    <property type="entry name" value="DUF4502"/>
</dbReference>
<feature type="region of interest" description="Disordered" evidence="1">
    <location>
        <begin position="25"/>
        <end position="173"/>
    </location>
</feature>
<organism evidence="4 5">
    <name type="scientific">Owenia fusiformis</name>
    <name type="common">Polychaete worm</name>
    <dbReference type="NCBI Taxonomy" id="6347"/>
    <lineage>
        <taxon>Eukaryota</taxon>
        <taxon>Metazoa</taxon>
        <taxon>Spiralia</taxon>
        <taxon>Lophotrochozoa</taxon>
        <taxon>Annelida</taxon>
        <taxon>Polychaeta</taxon>
        <taxon>Sedentaria</taxon>
        <taxon>Canalipalpata</taxon>
        <taxon>Sabellida</taxon>
        <taxon>Oweniida</taxon>
        <taxon>Oweniidae</taxon>
        <taxon>Owenia</taxon>
    </lineage>
</organism>
<dbReference type="GO" id="GO:0000724">
    <property type="term" value="P:double-strand break repair via homologous recombination"/>
    <property type="evidence" value="ECO:0007669"/>
    <property type="project" value="TreeGrafter"/>
</dbReference>
<protein>
    <recommendedName>
        <fullName evidence="6">DUF4503 domain-containing protein</fullName>
    </recommendedName>
</protein>
<feature type="region of interest" description="Disordered" evidence="1">
    <location>
        <begin position="273"/>
        <end position="293"/>
    </location>
</feature>
<feature type="region of interest" description="Disordered" evidence="1">
    <location>
        <begin position="185"/>
        <end position="232"/>
    </location>
</feature>
<dbReference type="InterPro" id="IPR053054">
    <property type="entry name" value="DNA_repair-scaffolding"/>
</dbReference>
<evidence type="ECO:0000259" key="3">
    <source>
        <dbReference type="Pfam" id="PF14951"/>
    </source>
</evidence>
<feature type="compositionally biased region" description="Acidic residues" evidence="1">
    <location>
        <begin position="117"/>
        <end position="126"/>
    </location>
</feature>
<evidence type="ECO:0000256" key="1">
    <source>
        <dbReference type="SAM" id="MobiDB-lite"/>
    </source>
</evidence>
<feature type="compositionally biased region" description="Basic and acidic residues" evidence="1">
    <location>
        <begin position="56"/>
        <end position="72"/>
    </location>
</feature>
<dbReference type="EMBL" id="CAIIXF020000003">
    <property type="protein sequence ID" value="CAH1779759.1"/>
    <property type="molecule type" value="Genomic_DNA"/>
</dbReference>
<gene>
    <name evidence="4" type="ORF">OFUS_LOCUS6534</name>
</gene>
<dbReference type="GO" id="GO:0005654">
    <property type="term" value="C:nucleoplasm"/>
    <property type="evidence" value="ECO:0007669"/>
    <property type="project" value="TreeGrafter"/>
</dbReference>
<dbReference type="InterPro" id="IPR028032">
    <property type="entry name" value="DUF4503"/>
</dbReference>
<evidence type="ECO:0008006" key="6">
    <source>
        <dbReference type="Google" id="ProtNLM"/>
    </source>
</evidence>
<name>A0A8S4NG49_OWEFU</name>
<feature type="compositionally biased region" description="Polar residues" evidence="1">
    <location>
        <begin position="43"/>
        <end position="54"/>
    </location>
</feature>
<proteinExistence type="predicted"/>
<comment type="caution">
    <text evidence="4">The sequence shown here is derived from an EMBL/GenBank/DDBJ whole genome shotgun (WGS) entry which is preliminary data.</text>
</comment>
<feature type="domain" description="DUF4502" evidence="2">
    <location>
        <begin position="32"/>
        <end position="353"/>
    </location>
</feature>
<dbReference type="PANTHER" id="PTHR34347:SF1">
    <property type="entry name" value="DNA REPAIR-SCAFFOLDING PROTEIN"/>
    <property type="match status" value="1"/>
</dbReference>
<feature type="compositionally biased region" description="Basic and acidic residues" evidence="1">
    <location>
        <begin position="88"/>
        <end position="107"/>
    </location>
</feature>
<dbReference type="PANTHER" id="PTHR34347">
    <property type="entry name" value="DNA REPAIR-SCAFFOLDING PROTEIN SPIDR"/>
    <property type="match status" value="1"/>
</dbReference>
<feature type="compositionally biased region" description="Polar residues" evidence="1">
    <location>
        <begin position="162"/>
        <end position="173"/>
    </location>
</feature>
<evidence type="ECO:0000313" key="4">
    <source>
        <dbReference type="EMBL" id="CAH1779759.1"/>
    </source>
</evidence>
<dbReference type="GO" id="GO:0000228">
    <property type="term" value="C:nuclear chromosome"/>
    <property type="evidence" value="ECO:0007669"/>
    <property type="project" value="TreeGrafter"/>
</dbReference>
<dbReference type="GO" id="GO:0070202">
    <property type="term" value="P:regulation of establishment of protein localization to chromosome"/>
    <property type="evidence" value="ECO:0007669"/>
    <property type="project" value="TreeGrafter"/>
</dbReference>
<feature type="domain" description="DUF4503" evidence="3">
    <location>
        <begin position="647"/>
        <end position="1014"/>
    </location>
</feature>
<reference evidence="4" key="1">
    <citation type="submission" date="2022-03" db="EMBL/GenBank/DDBJ databases">
        <authorList>
            <person name="Martin C."/>
        </authorList>
    </citation>
    <scope>NUCLEOTIDE SEQUENCE</scope>
</reference>
<dbReference type="Pfam" id="PF14951">
    <property type="entry name" value="DUF4503"/>
    <property type="match status" value="1"/>
</dbReference>
<sequence length="1018" mass="114757">MSWNNWSRESRKRRLNYNEDIFNDKFDVDDYDSPEKSRHKSASKLTSVTKSLIRQNEWDRAMEGFKGLMEKPQKKKISSDSKQQSNKASERLEDTKIRKPSDPRGRNYDPPLSQADIDWESSDEEGEISKLSSDESPPPSPKFSSKFSQKQKKKCVLEDNSDNSSPYIQTASSKSSFLLELSTTKLSPDLSGESPPSSYTDGIIDICISEYNSDTEKQDDEPLNQSNKLGSEELDSSINISTATQSPQEPVSTDKLKGSDWLKKVTWHKTPEKSQNTETCAKTPVDSGKKKKQKYIRDGLAEQLLRLQQREKTAHTFWSHKKTEKKNAMMLKVKSIEKSDSHLQIATCVNISDQMPGKRCIQGELNNGNRTSSDPKSTQNVVENNSKLDIVMPTIEPNECGNASECFEIPKEDIVMSTKETSERGNTSEGFDIPTEEYIVLLKEDQAVKQGCVIKIDPPWQRLDLPSSKKPVILCTQFTQVIQQPDDVMKQPDDVMKQPDDVMKQPDDVTAKPKPSNCLVPIASWQCPCSLDPDVCYKDCVANMNPCVGTWAPGPKSIQCFNSPTNPPRLQLVKSQPSQLDTPEMPRSILESIEKQGDGATVSFRATLQRLFCWKDSKTERTEQTMKKTSINPTDQNDIRFSLLIEDIYGSFCVLEVPHGWAESKQQRDFIEEAVAKECIFTSLKVTQRTYKDRCLGLFGVIESVWRPDVLTVKHSQESQESCPDIPLIQVPTFCYKLTPTSRDWLRVASADISKIHYKSSNLTLTDLQKPDISQRCSVYCKPIYSRKNVASQGNIHLYVTDSTSGGHIPHITVGPRCVTDDQVAMAIQEGTDCLYLQDLLVNSGNVCCDEYTRLYSGNIVPKSTREKLLQTKMNIPEVSLNSKKHSIVSVCGVITGIDESTAYAWPVCDQCGNERLQAKQNTRELFCLECKCFVLHPVTRMRLDVLVQTKMADIVKVQLLQSTIENLLPTDSADEEGYDLDCVLKRPIGPISCITKETLHEIRPCLSLEEICLKINN</sequence>
<evidence type="ECO:0000259" key="2">
    <source>
        <dbReference type="Pfam" id="PF14950"/>
    </source>
</evidence>
<dbReference type="Proteomes" id="UP000749559">
    <property type="component" value="Unassembled WGS sequence"/>
</dbReference>